<accession>A0AAE1B1J1</accession>
<evidence type="ECO:0000313" key="2">
    <source>
        <dbReference type="Proteomes" id="UP001283361"/>
    </source>
</evidence>
<reference evidence="1" key="1">
    <citation type="journal article" date="2023" name="G3 (Bethesda)">
        <title>A reference genome for the long-term kleptoplast-retaining sea slug Elysia crispata morphotype clarki.</title>
        <authorList>
            <person name="Eastman K.E."/>
            <person name="Pendleton A.L."/>
            <person name="Shaikh M.A."/>
            <person name="Suttiyut T."/>
            <person name="Ogas R."/>
            <person name="Tomko P."/>
            <person name="Gavelis G."/>
            <person name="Widhalm J.R."/>
            <person name="Wisecaver J.H."/>
        </authorList>
    </citation>
    <scope>NUCLEOTIDE SEQUENCE</scope>
    <source>
        <strain evidence="1">ECLA1</strain>
    </source>
</reference>
<keyword evidence="2" id="KW-1185">Reference proteome</keyword>
<dbReference type="AlphaFoldDB" id="A0AAE1B1J1"/>
<comment type="caution">
    <text evidence="1">The sequence shown here is derived from an EMBL/GenBank/DDBJ whole genome shotgun (WGS) entry which is preliminary data.</text>
</comment>
<gene>
    <name evidence="1" type="ORF">RRG08_052467</name>
</gene>
<organism evidence="1 2">
    <name type="scientific">Elysia crispata</name>
    <name type="common">lettuce slug</name>
    <dbReference type="NCBI Taxonomy" id="231223"/>
    <lineage>
        <taxon>Eukaryota</taxon>
        <taxon>Metazoa</taxon>
        <taxon>Spiralia</taxon>
        <taxon>Lophotrochozoa</taxon>
        <taxon>Mollusca</taxon>
        <taxon>Gastropoda</taxon>
        <taxon>Heterobranchia</taxon>
        <taxon>Euthyneura</taxon>
        <taxon>Panpulmonata</taxon>
        <taxon>Sacoglossa</taxon>
        <taxon>Placobranchoidea</taxon>
        <taxon>Plakobranchidae</taxon>
        <taxon>Elysia</taxon>
    </lineage>
</organism>
<dbReference type="EMBL" id="JAWDGP010000740">
    <property type="protein sequence ID" value="KAK3797868.1"/>
    <property type="molecule type" value="Genomic_DNA"/>
</dbReference>
<sequence length="129" mass="14266">MVAKKDIFCVFYFGWFQVGRTTDSSRYGSSVKSLLISQAKFISAQDQMVLISASPFLCTLDLARQPYNHVVSVVFMVCWLIYQHRTEFGGRPHLSTASIRSAGRSISTALSLVAVPTCPQPADGVPHQH</sequence>
<protein>
    <submittedName>
        <fullName evidence="1">Uncharacterized protein</fullName>
    </submittedName>
</protein>
<proteinExistence type="predicted"/>
<dbReference type="Proteomes" id="UP001283361">
    <property type="component" value="Unassembled WGS sequence"/>
</dbReference>
<name>A0AAE1B1J1_9GAST</name>
<evidence type="ECO:0000313" key="1">
    <source>
        <dbReference type="EMBL" id="KAK3797868.1"/>
    </source>
</evidence>